<dbReference type="AlphaFoldDB" id="A0A1A3GYY5"/>
<feature type="region of interest" description="Disordered" evidence="1">
    <location>
        <begin position="268"/>
        <end position="297"/>
    </location>
</feature>
<proteinExistence type="predicted"/>
<feature type="region of interest" description="Disordered" evidence="1">
    <location>
        <begin position="1"/>
        <end position="39"/>
    </location>
</feature>
<feature type="compositionally biased region" description="Polar residues" evidence="1">
    <location>
        <begin position="563"/>
        <end position="589"/>
    </location>
</feature>
<feature type="region of interest" description="Disordered" evidence="1">
    <location>
        <begin position="664"/>
        <end position="703"/>
    </location>
</feature>
<feature type="compositionally biased region" description="Basic and acidic residues" evidence="1">
    <location>
        <begin position="477"/>
        <end position="486"/>
    </location>
</feature>
<sequence length="739" mass="76005">MPIKWPWNRSRPGAEEQPHVQAGSSVRPAPADPGWHALPPVQRTLGAIELTAPPRTFTSSLTTAQDPSLLSANRPALLTTGAPVSVLRMTDAEPNPVAAQSTSAPVAQTSRRWMPPLNIQRAGLGAAEAASPIAPFMSSEAIEPYIATPSHSFVAAADPDELRTVPVVDHAEPSLPPPPAVGGEARQHNVQRMVEPSTPTKSASRVQQEVTFRPIVESAGDGPVLSSIQRSVVDDDATVVSAPGAADALRTVPVVDFSAPGGSSLPVVSEAPRAAPSVTDTVRAPTPGAQSAPAPVASRAVGVSAPADIVQRVAEKPARTASSPSILATTAVPSPAASATGTRAANTVQRRVFSEATADPTVATTAPAQRVVAGADMNSTGDAHRAVVAEPLTTYGGDQVPRKLGPVTGGPVVGALQRAVDGGAGDSVVGVRSAGVSETVEFPGVPSPAAFNPPVKVQRSSAEQDHSAFVVPSPEHRVAGRVDDGPRWAPTVFEPPIGRTDTLTTQRLVQSDTPASPRAASTPVNLPLSAAARAVQRTVEPDAVSVGAAPPVMALPVVQRATNTESASAPSPFGTATNTLSESADNPSSPGRIVLLPPIRTETSEPAGHAREVLADSARPMSLQRMFGDFARPDSEPDAVTPWQPSEPATAQTLTFDAPAVQRAANSEPESILSAQAVSEQAAPEHAPSAPAGAAHGPGQTPADVDELVGRLYEPLAARLRAELWLDRERAGALMGLHR</sequence>
<dbReference type="EMBL" id="LZLC01000153">
    <property type="protein sequence ID" value="OBJ40586.1"/>
    <property type="molecule type" value="Genomic_DNA"/>
</dbReference>
<evidence type="ECO:0000313" key="3">
    <source>
        <dbReference type="Proteomes" id="UP000093898"/>
    </source>
</evidence>
<name>A0A1A3GYY5_MYCMU</name>
<gene>
    <name evidence="2" type="ORF">A5630_24705</name>
</gene>
<evidence type="ECO:0000313" key="2">
    <source>
        <dbReference type="EMBL" id="OBJ40586.1"/>
    </source>
</evidence>
<dbReference type="Proteomes" id="UP000093898">
    <property type="component" value="Unassembled WGS sequence"/>
</dbReference>
<feature type="region of interest" description="Disordered" evidence="1">
    <location>
        <begin position="477"/>
        <end position="524"/>
    </location>
</feature>
<accession>A0A1A3GYY5</accession>
<feature type="region of interest" description="Disordered" evidence="1">
    <location>
        <begin position="563"/>
        <end position="617"/>
    </location>
</feature>
<protein>
    <submittedName>
        <fullName evidence="2">Uncharacterized protein</fullName>
    </submittedName>
</protein>
<feature type="compositionally biased region" description="Polar residues" evidence="1">
    <location>
        <begin position="501"/>
        <end position="514"/>
    </location>
</feature>
<comment type="caution">
    <text evidence="2">The sequence shown here is derived from an EMBL/GenBank/DDBJ whole genome shotgun (WGS) entry which is preliminary data.</text>
</comment>
<organism evidence="2 3">
    <name type="scientific">Mycolicibacterium mucogenicum</name>
    <name type="common">Mycobacterium mucogenicum</name>
    <dbReference type="NCBI Taxonomy" id="56689"/>
    <lineage>
        <taxon>Bacteria</taxon>
        <taxon>Bacillati</taxon>
        <taxon>Actinomycetota</taxon>
        <taxon>Actinomycetes</taxon>
        <taxon>Mycobacteriales</taxon>
        <taxon>Mycobacteriaceae</taxon>
        <taxon>Mycolicibacterium</taxon>
    </lineage>
</organism>
<feature type="compositionally biased region" description="Low complexity" evidence="1">
    <location>
        <begin position="679"/>
        <end position="703"/>
    </location>
</feature>
<evidence type="ECO:0000256" key="1">
    <source>
        <dbReference type="SAM" id="MobiDB-lite"/>
    </source>
</evidence>
<reference evidence="2 3" key="1">
    <citation type="submission" date="2016-06" db="EMBL/GenBank/DDBJ databases">
        <authorList>
            <person name="Kjaerup R.B."/>
            <person name="Dalgaard T.S."/>
            <person name="Juul-Madsen H.R."/>
        </authorList>
    </citation>
    <scope>NUCLEOTIDE SEQUENCE [LARGE SCALE GENOMIC DNA]</scope>
    <source>
        <strain evidence="2 3">1127319.6</strain>
    </source>
</reference>
<feature type="compositionally biased region" description="Polar residues" evidence="1">
    <location>
        <begin position="664"/>
        <end position="678"/>
    </location>
</feature>